<dbReference type="InterPro" id="IPR009100">
    <property type="entry name" value="AcylCoA_DH/oxidase_NM_dom_sf"/>
</dbReference>
<gene>
    <name evidence="2" type="ORF">S01H4_60573</name>
</gene>
<comment type="caution">
    <text evidence="2">The sequence shown here is derived from an EMBL/GenBank/DDBJ whole genome shotgun (WGS) entry which is preliminary data.</text>
</comment>
<dbReference type="SUPFAM" id="SSF56645">
    <property type="entry name" value="Acyl-CoA dehydrogenase NM domain-like"/>
    <property type="match status" value="1"/>
</dbReference>
<organism evidence="2">
    <name type="scientific">marine sediment metagenome</name>
    <dbReference type="NCBI Taxonomy" id="412755"/>
    <lineage>
        <taxon>unclassified sequences</taxon>
        <taxon>metagenomes</taxon>
        <taxon>ecological metagenomes</taxon>
    </lineage>
</organism>
<evidence type="ECO:0000313" key="2">
    <source>
        <dbReference type="EMBL" id="GAH17019.1"/>
    </source>
</evidence>
<reference evidence="2" key="1">
    <citation type="journal article" date="2014" name="Front. Microbiol.">
        <title>High frequency of phylogenetically diverse reductive dehalogenase-homologous genes in deep subseafloor sedimentary metagenomes.</title>
        <authorList>
            <person name="Kawai M."/>
            <person name="Futagami T."/>
            <person name="Toyoda A."/>
            <person name="Takaki Y."/>
            <person name="Nishi S."/>
            <person name="Hori S."/>
            <person name="Arai W."/>
            <person name="Tsubouchi T."/>
            <person name="Morono Y."/>
            <person name="Uchiyama I."/>
            <person name="Ito T."/>
            <person name="Fujiyama A."/>
            <person name="Inagaki F."/>
            <person name="Takami H."/>
        </authorList>
    </citation>
    <scope>NUCLEOTIDE SEQUENCE</scope>
    <source>
        <strain evidence="2">Expedition CK06-06</strain>
    </source>
</reference>
<dbReference type="Gene3D" id="1.10.540.10">
    <property type="entry name" value="Acyl-CoA dehydrogenase/oxidase, N-terminal domain"/>
    <property type="match status" value="1"/>
</dbReference>
<dbReference type="AlphaFoldDB" id="X1EIT0"/>
<evidence type="ECO:0000259" key="1">
    <source>
        <dbReference type="Pfam" id="PF02771"/>
    </source>
</evidence>
<dbReference type="GO" id="GO:0003995">
    <property type="term" value="F:acyl-CoA dehydrogenase activity"/>
    <property type="evidence" value="ECO:0007669"/>
    <property type="project" value="TreeGrafter"/>
</dbReference>
<dbReference type="PANTHER" id="PTHR43884">
    <property type="entry name" value="ACYL-COA DEHYDROGENASE"/>
    <property type="match status" value="1"/>
</dbReference>
<feature type="domain" description="Acyl-CoA dehydrogenase/oxidase N-terminal" evidence="1">
    <location>
        <begin position="8"/>
        <end position="75"/>
    </location>
</feature>
<dbReference type="InterPro" id="IPR037069">
    <property type="entry name" value="AcylCoA_DH/ox_N_sf"/>
</dbReference>
<dbReference type="EMBL" id="BART01035747">
    <property type="protein sequence ID" value="GAH17019.1"/>
    <property type="molecule type" value="Genomic_DNA"/>
</dbReference>
<proteinExistence type="predicted"/>
<dbReference type="PANTHER" id="PTHR43884:SF12">
    <property type="entry name" value="ISOVALERYL-COA DEHYDROGENASE, MITOCHONDRIAL-RELATED"/>
    <property type="match status" value="1"/>
</dbReference>
<feature type="non-terminal residue" evidence="2">
    <location>
        <position position="75"/>
    </location>
</feature>
<accession>X1EIT0</accession>
<name>X1EIT0_9ZZZZ</name>
<dbReference type="GO" id="GO:0050660">
    <property type="term" value="F:flavin adenine dinucleotide binding"/>
    <property type="evidence" value="ECO:0007669"/>
    <property type="project" value="InterPro"/>
</dbReference>
<dbReference type="Pfam" id="PF02771">
    <property type="entry name" value="Acyl-CoA_dh_N"/>
    <property type="match status" value="1"/>
</dbReference>
<dbReference type="InterPro" id="IPR013786">
    <property type="entry name" value="AcylCoA_DH/ox_N"/>
</dbReference>
<protein>
    <recommendedName>
        <fullName evidence="1">Acyl-CoA dehydrogenase/oxidase N-terminal domain-containing protein</fullName>
    </recommendedName>
</protein>
<sequence length="75" mass="8575">MEYFLNDLQKTVKRMARTIAEEKILPVRAELDESEEFPWAIMKYLADTDLFGVFLPEEYGGLGGGCLELCLVVEE</sequence>